<dbReference type="Gene3D" id="3.20.20.140">
    <property type="entry name" value="Metal-dependent hydrolases"/>
    <property type="match status" value="1"/>
</dbReference>
<comment type="caution">
    <text evidence="2">The sequence shown here is derived from an EMBL/GenBank/DDBJ whole genome shotgun (WGS) entry which is preliminary data.</text>
</comment>
<name>A0ABW6MB64_9ACTN</name>
<dbReference type="Gene3D" id="2.30.40.10">
    <property type="entry name" value="Urease, subunit C, domain 1"/>
    <property type="match status" value="1"/>
</dbReference>
<feature type="domain" description="Amidohydrolase-related" evidence="1">
    <location>
        <begin position="59"/>
        <end position="392"/>
    </location>
</feature>
<dbReference type="Pfam" id="PF01979">
    <property type="entry name" value="Amidohydro_1"/>
    <property type="match status" value="1"/>
</dbReference>
<dbReference type="InterPro" id="IPR057744">
    <property type="entry name" value="OTAase-like"/>
</dbReference>
<dbReference type="RefSeq" id="WP_388110502.1">
    <property type="nucleotide sequence ID" value="NZ_JBIAHM010000010.1"/>
</dbReference>
<evidence type="ECO:0000313" key="3">
    <source>
        <dbReference type="Proteomes" id="UP001601303"/>
    </source>
</evidence>
<sequence length="408" mass="41533">MTSRIYAAGLLLYGPAGRALVGGAVLVDGTTIADVGPRAEVVARAAPGTPVADFPGAALLPGLIDTHVHLSFDAGPDPVAALLAGDDRTLPFSVAGRARLLLDHGVTTVRDLGDRDGVVAALRDAIDQGLLIGPRVLSAGSPVTIPGGHCWFLGGEAKGTDGIRAVIRRNVAAGADWIKVMATGGTLTPDGPAPAEPQFTTAELTFAVQEAHSAGKRVAAHVHGAAGVEAALDAGVDTLEHCSFIAAGGTGAGPEERPDLVDRIAATGTYVCPTYSGSLDLAARSIGPERMRPWLDVALHQHERGVRLVAGTDAGIRGAGFDDYATGLEWFGRAGLPADVVLEMATSRAAEALGLGDRTGRLAAGLDADLVLVDGDPRADLSVLRSPALVVTRGRPHLPPAAAERGLG</sequence>
<dbReference type="InterPro" id="IPR051781">
    <property type="entry name" value="Metallo-dep_Hydrolase"/>
</dbReference>
<evidence type="ECO:0000259" key="1">
    <source>
        <dbReference type="Pfam" id="PF01979"/>
    </source>
</evidence>
<organism evidence="2 3">
    <name type="scientific">Streptomyces hokutonensis</name>
    <dbReference type="NCBI Taxonomy" id="1306990"/>
    <lineage>
        <taxon>Bacteria</taxon>
        <taxon>Bacillati</taxon>
        <taxon>Actinomycetota</taxon>
        <taxon>Actinomycetes</taxon>
        <taxon>Kitasatosporales</taxon>
        <taxon>Streptomycetaceae</taxon>
        <taxon>Streptomyces</taxon>
    </lineage>
</organism>
<dbReference type="InterPro" id="IPR006680">
    <property type="entry name" value="Amidohydro-rel"/>
</dbReference>
<dbReference type="CDD" id="cd01299">
    <property type="entry name" value="Met_dep_hydrolase_A"/>
    <property type="match status" value="1"/>
</dbReference>
<dbReference type="InterPro" id="IPR032466">
    <property type="entry name" value="Metal_Hydrolase"/>
</dbReference>
<protein>
    <submittedName>
        <fullName evidence="2">Amidohydrolase family protein</fullName>
    </submittedName>
</protein>
<evidence type="ECO:0000313" key="2">
    <source>
        <dbReference type="EMBL" id="MFE9602542.1"/>
    </source>
</evidence>
<proteinExistence type="predicted"/>
<accession>A0ABW6MB64</accession>
<dbReference type="PANTHER" id="PTHR43135">
    <property type="entry name" value="ALPHA-D-RIBOSE 1-METHYLPHOSPHONATE 5-TRIPHOSPHATE DIPHOSPHATASE"/>
    <property type="match status" value="1"/>
</dbReference>
<dbReference type="InterPro" id="IPR011059">
    <property type="entry name" value="Metal-dep_hydrolase_composite"/>
</dbReference>
<dbReference type="SUPFAM" id="SSF51556">
    <property type="entry name" value="Metallo-dependent hydrolases"/>
    <property type="match status" value="1"/>
</dbReference>
<reference evidence="2 3" key="1">
    <citation type="submission" date="2024-10" db="EMBL/GenBank/DDBJ databases">
        <title>The Natural Products Discovery Center: Release of the First 8490 Sequenced Strains for Exploring Actinobacteria Biosynthetic Diversity.</title>
        <authorList>
            <person name="Kalkreuter E."/>
            <person name="Kautsar S.A."/>
            <person name="Yang D."/>
            <person name="Bader C.D."/>
            <person name="Teijaro C.N."/>
            <person name="Fluegel L."/>
            <person name="Davis C.M."/>
            <person name="Simpson J.R."/>
            <person name="Lauterbach L."/>
            <person name="Steele A.D."/>
            <person name="Gui C."/>
            <person name="Meng S."/>
            <person name="Li G."/>
            <person name="Viehrig K."/>
            <person name="Ye F."/>
            <person name="Su P."/>
            <person name="Kiefer A.F."/>
            <person name="Nichols A."/>
            <person name="Cepeda A.J."/>
            <person name="Yan W."/>
            <person name="Fan B."/>
            <person name="Jiang Y."/>
            <person name="Adhikari A."/>
            <person name="Zheng C.-J."/>
            <person name="Schuster L."/>
            <person name="Cowan T.M."/>
            <person name="Smanski M.J."/>
            <person name="Chevrette M.G."/>
            <person name="De Carvalho L.P.S."/>
            <person name="Shen B."/>
        </authorList>
    </citation>
    <scope>NUCLEOTIDE SEQUENCE [LARGE SCALE GENOMIC DNA]</scope>
    <source>
        <strain evidence="2 3">NPDC006488</strain>
    </source>
</reference>
<dbReference type="SUPFAM" id="SSF51338">
    <property type="entry name" value="Composite domain of metallo-dependent hydrolases"/>
    <property type="match status" value="2"/>
</dbReference>
<dbReference type="PANTHER" id="PTHR43135:SF3">
    <property type="entry name" value="ALPHA-D-RIBOSE 1-METHYLPHOSPHONATE 5-TRIPHOSPHATE DIPHOSPHATASE"/>
    <property type="match status" value="1"/>
</dbReference>
<dbReference type="Proteomes" id="UP001601303">
    <property type="component" value="Unassembled WGS sequence"/>
</dbReference>
<keyword evidence="3" id="KW-1185">Reference proteome</keyword>
<gene>
    <name evidence="2" type="ORF">ACFYNQ_28760</name>
</gene>
<dbReference type="EMBL" id="JBIAHM010000010">
    <property type="protein sequence ID" value="MFE9602542.1"/>
    <property type="molecule type" value="Genomic_DNA"/>
</dbReference>